<organism evidence="1 2">
    <name type="scientific">Acer yangbiense</name>
    <dbReference type="NCBI Taxonomy" id="1000413"/>
    <lineage>
        <taxon>Eukaryota</taxon>
        <taxon>Viridiplantae</taxon>
        <taxon>Streptophyta</taxon>
        <taxon>Embryophyta</taxon>
        <taxon>Tracheophyta</taxon>
        <taxon>Spermatophyta</taxon>
        <taxon>Magnoliopsida</taxon>
        <taxon>eudicotyledons</taxon>
        <taxon>Gunneridae</taxon>
        <taxon>Pentapetalae</taxon>
        <taxon>rosids</taxon>
        <taxon>malvids</taxon>
        <taxon>Sapindales</taxon>
        <taxon>Sapindaceae</taxon>
        <taxon>Hippocastanoideae</taxon>
        <taxon>Acereae</taxon>
        <taxon>Acer</taxon>
    </lineage>
</organism>
<proteinExistence type="predicted"/>
<sequence>MDESEIVKLCESLSLAEEDRAVHQLEEDFQQEGLNDISHCLVGKILLGKKELRGLEPNLAKRTMAFQQMLDCT</sequence>
<dbReference type="AlphaFoldDB" id="A0A5C7I3C7"/>
<dbReference type="EMBL" id="VAHF01000004">
    <property type="protein sequence ID" value="TXG64023.1"/>
    <property type="molecule type" value="Genomic_DNA"/>
</dbReference>
<dbReference type="Proteomes" id="UP000323000">
    <property type="component" value="Chromosome 4"/>
</dbReference>
<protein>
    <submittedName>
        <fullName evidence="1">Uncharacterized protein</fullName>
    </submittedName>
</protein>
<evidence type="ECO:0000313" key="2">
    <source>
        <dbReference type="Proteomes" id="UP000323000"/>
    </source>
</evidence>
<comment type="caution">
    <text evidence="1">The sequence shown here is derived from an EMBL/GenBank/DDBJ whole genome shotgun (WGS) entry which is preliminary data.</text>
</comment>
<accession>A0A5C7I3C7</accession>
<dbReference type="OrthoDB" id="1695837at2759"/>
<gene>
    <name evidence="1" type="ORF">EZV62_011017</name>
</gene>
<evidence type="ECO:0000313" key="1">
    <source>
        <dbReference type="EMBL" id="TXG64023.1"/>
    </source>
</evidence>
<reference evidence="2" key="1">
    <citation type="journal article" date="2019" name="Gigascience">
        <title>De novo genome assembly of the endangered Acer yangbiense, a plant species with extremely small populations endemic to Yunnan Province, China.</title>
        <authorList>
            <person name="Yang J."/>
            <person name="Wariss H.M."/>
            <person name="Tao L."/>
            <person name="Zhang R."/>
            <person name="Yun Q."/>
            <person name="Hollingsworth P."/>
            <person name="Dao Z."/>
            <person name="Luo G."/>
            <person name="Guo H."/>
            <person name="Ma Y."/>
            <person name="Sun W."/>
        </authorList>
    </citation>
    <scope>NUCLEOTIDE SEQUENCE [LARGE SCALE GENOMIC DNA]</scope>
    <source>
        <strain evidence="2">cv. Malutang</strain>
    </source>
</reference>
<keyword evidence="2" id="KW-1185">Reference proteome</keyword>
<name>A0A5C7I3C7_9ROSI</name>